<evidence type="ECO:0000256" key="2">
    <source>
        <dbReference type="ARBA" id="ARBA00022827"/>
    </source>
</evidence>
<protein>
    <recommendedName>
        <fullName evidence="5">Flavin-dependent monooxygenase</fullName>
    </recommendedName>
    <alternativeName>
        <fullName evidence="5">TetX monooxygenase</fullName>
        <shortName evidence="5">TetX</shortName>
        <ecNumber evidence="5">1.14.13.-</ecNumber>
    </alternativeName>
</protein>
<dbReference type="PANTHER" id="PTHR46972">
    <property type="entry name" value="MONOOXYGENASE ASQM-RELATED"/>
    <property type="match status" value="1"/>
</dbReference>
<keyword evidence="3 5" id="KW-0560">Oxidoreductase</keyword>
<keyword evidence="5" id="KW-0521">NADP</keyword>
<comment type="domain">
    <text evidence="5">Consists of an N-terminal FAD-binding domain with a Rossman fold and a C-terminal substrate-binding domain.</text>
</comment>
<gene>
    <name evidence="8" type="ORF">AMETH_0178</name>
</gene>
<evidence type="ECO:0000256" key="3">
    <source>
        <dbReference type="ARBA" id="ARBA00023002"/>
    </source>
</evidence>
<feature type="region of interest" description="Disordered" evidence="6">
    <location>
        <begin position="358"/>
        <end position="383"/>
    </location>
</feature>
<dbReference type="GO" id="GO:0005737">
    <property type="term" value="C:cytoplasm"/>
    <property type="evidence" value="ECO:0007669"/>
    <property type="project" value="UniProtKB-SubCell"/>
</dbReference>
<dbReference type="PRINTS" id="PR00420">
    <property type="entry name" value="RNGMNOXGNASE"/>
</dbReference>
<dbReference type="HOGENOM" id="CLU_009665_4_0_11"/>
<keyword evidence="5" id="KW-0547">Nucleotide-binding</keyword>
<sequence>MTVRITIIGAGPGGLLCARVLQRHDIEVTVYEADAAVDARDAGGSLDLHADTGQIALADAGLLDEFLALSRPESQAGSRLDHHGTVLKAFVPADDDLAAPEIDRGQLRALLASHVQPGTVHWGHKLVRAVPLGGGRHRLEFADGSATETDLVIGADGAWSRVRPLVTDATARYTGVSFLDVRFDDVDTRHPGVAALTGAGQMFANDGDGHGIILQRNNNGQIRGYLVVRGDRITVHDPEAVKRSLLDEFAHWADVFRPALTDWDAVVERPIHVLPAPLTWPHTAGVTLLGDAAHVMAPFGGFGANLALLDGAELAHAIAEEPTFDAAITHYEKGMLARAGELAVGANQALQEFVTSADPDDAPDHEAEHRKYEAAAAEYRRAR</sequence>
<evidence type="ECO:0000313" key="9">
    <source>
        <dbReference type="Proteomes" id="UP000062973"/>
    </source>
</evidence>
<comment type="catalytic activity">
    <reaction evidence="5">
        <text>a tetracycline + NADPH + O2 + H(+) = an 11a-hydroxytetracycline + NADP(+) + H2O</text>
        <dbReference type="Rhea" id="RHEA:61444"/>
        <dbReference type="ChEBI" id="CHEBI:15377"/>
        <dbReference type="ChEBI" id="CHEBI:15378"/>
        <dbReference type="ChEBI" id="CHEBI:15379"/>
        <dbReference type="ChEBI" id="CHEBI:57783"/>
        <dbReference type="ChEBI" id="CHEBI:58349"/>
        <dbReference type="ChEBI" id="CHEBI:144644"/>
        <dbReference type="ChEBI" id="CHEBI:144645"/>
    </reaction>
</comment>
<dbReference type="SUPFAM" id="SSF51905">
    <property type="entry name" value="FAD/NAD(P)-binding domain"/>
    <property type="match status" value="1"/>
</dbReference>
<dbReference type="InterPro" id="IPR043683">
    <property type="entry name" value="TetX_monooxygenase"/>
</dbReference>
<dbReference type="AlphaFoldDB" id="A0A076MN30"/>
<feature type="domain" description="FAD-binding" evidence="7">
    <location>
        <begin position="3"/>
        <end position="321"/>
    </location>
</feature>
<comment type="cofactor">
    <cofactor evidence="5">
        <name>FAD</name>
        <dbReference type="ChEBI" id="CHEBI:57692"/>
    </cofactor>
</comment>
<dbReference type="STRING" id="1068978.AMETH_0178"/>
<dbReference type="GO" id="GO:0071949">
    <property type="term" value="F:FAD binding"/>
    <property type="evidence" value="ECO:0007669"/>
    <property type="project" value="InterPro"/>
</dbReference>
<feature type="binding site" evidence="5">
    <location>
        <position position="40"/>
    </location>
    <ligand>
        <name>NADPH</name>
        <dbReference type="ChEBI" id="CHEBI:57783"/>
    </ligand>
</feature>
<dbReference type="Pfam" id="PF01494">
    <property type="entry name" value="FAD_binding_3"/>
    <property type="match status" value="1"/>
</dbReference>
<dbReference type="InterPro" id="IPR002938">
    <property type="entry name" value="FAD-bd"/>
</dbReference>
<keyword evidence="9" id="KW-1185">Reference proteome</keyword>
<dbReference type="RefSeq" id="WP_017986133.1">
    <property type="nucleotide sequence ID" value="NZ_AQUL01000001.1"/>
</dbReference>
<dbReference type="KEGG" id="amq:AMETH_0178"/>
<dbReference type="HAMAP" id="MF_00845">
    <property type="entry name" value="TetX_monooxygenase"/>
    <property type="match status" value="1"/>
</dbReference>
<dbReference type="PATRIC" id="fig|1068978.7.peg.190"/>
<dbReference type="InterPro" id="IPR036188">
    <property type="entry name" value="FAD/NAD-bd_sf"/>
</dbReference>
<comment type="function">
    <text evidence="5">An FAD-requiring monooxygenase active on some tetracycline antibiotic derivatives, which leads to their inactivation. Hydroxylates carbon 11a of tetracycline and some analogs.</text>
</comment>
<dbReference type="EC" id="1.14.13.-" evidence="5"/>
<evidence type="ECO:0000256" key="6">
    <source>
        <dbReference type="SAM" id="MobiDB-lite"/>
    </source>
</evidence>
<proteinExistence type="inferred from homology"/>
<organism evidence="8 9">
    <name type="scientific">Amycolatopsis methanolica 239</name>
    <dbReference type="NCBI Taxonomy" id="1068978"/>
    <lineage>
        <taxon>Bacteria</taxon>
        <taxon>Bacillati</taxon>
        <taxon>Actinomycetota</taxon>
        <taxon>Actinomycetes</taxon>
        <taxon>Pseudonocardiales</taxon>
        <taxon>Pseudonocardiaceae</taxon>
        <taxon>Amycolatopsis</taxon>
        <taxon>Amycolatopsis methanolica group</taxon>
    </lineage>
</organism>
<dbReference type="GO" id="GO:0004497">
    <property type="term" value="F:monooxygenase activity"/>
    <property type="evidence" value="ECO:0007669"/>
    <property type="project" value="UniProtKB-UniRule"/>
</dbReference>
<name>A0A076MN30_AMYME</name>
<comment type="similarity">
    <text evidence="5">Belongs to the aromatic-ring hydroxylase family. TetX subfamily.</text>
</comment>
<dbReference type="OrthoDB" id="3217377at2"/>
<dbReference type="EMBL" id="CP009110">
    <property type="protein sequence ID" value="AIJ20270.1"/>
    <property type="molecule type" value="Genomic_DNA"/>
</dbReference>
<feature type="binding site" evidence="5">
    <location>
        <position position="104"/>
    </location>
    <ligand>
        <name>FAD</name>
        <dbReference type="ChEBI" id="CHEBI:57692"/>
    </ligand>
</feature>
<dbReference type="Gene3D" id="3.50.50.60">
    <property type="entry name" value="FAD/NAD(P)-binding domain"/>
    <property type="match status" value="1"/>
</dbReference>
<feature type="binding site" evidence="5">
    <location>
        <position position="291"/>
    </location>
    <ligand>
        <name>FAD</name>
        <dbReference type="ChEBI" id="CHEBI:57692"/>
    </ligand>
</feature>
<reference evidence="8 9" key="1">
    <citation type="submission" date="2014-07" db="EMBL/GenBank/DDBJ databases">
        <title>Whole Genome Sequence of the Amycolatopsis methanolica 239.</title>
        <authorList>
            <person name="Tang B."/>
        </authorList>
    </citation>
    <scope>NUCLEOTIDE SEQUENCE [LARGE SCALE GENOMIC DNA]</scope>
    <source>
        <strain evidence="8 9">239</strain>
    </source>
</reference>
<keyword evidence="4 5" id="KW-0503">Monooxygenase</keyword>
<evidence type="ECO:0000256" key="1">
    <source>
        <dbReference type="ARBA" id="ARBA00022630"/>
    </source>
</evidence>
<comment type="subcellular location">
    <subcellularLocation>
        <location evidence="5">Cytoplasm</location>
    </subcellularLocation>
</comment>
<dbReference type="PANTHER" id="PTHR46972:SF1">
    <property type="entry name" value="FAD DEPENDENT OXIDOREDUCTASE DOMAIN-CONTAINING PROTEIN"/>
    <property type="match status" value="1"/>
</dbReference>
<evidence type="ECO:0000259" key="7">
    <source>
        <dbReference type="Pfam" id="PF01494"/>
    </source>
</evidence>
<evidence type="ECO:0000256" key="5">
    <source>
        <dbReference type="HAMAP-Rule" id="MF_00845"/>
    </source>
</evidence>
<feature type="compositionally biased region" description="Basic and acidic residues" evidence="6">
    <location>
        <begin position="362"/>
        <end position="383"/>
    </location>
</feature>
<keyword evidence="5" id="KW-0963">Cytoplasm</keyword>
<evidence type="ECO:0000256" key="4">
    <source>
        <dbReference type="ARBA" id="ARBA00023033"/>
    </source>
</evidence>
<keyword evidence="1 5" id="KW-0285">Flavoprotein</keyword>
<accession>A0A076MN30</accession>
<comment type="subunit">
    <text evidence="5">Monomer.</text>
</comment>
<keyword evidence="2 5" id="KW-0274">FAD</keyword>
<dbReference type="eggNOG" id="COG0654">
    <property type="taxonomic scope" value="Bacteria"/>
</dbReference>
<feature type="binding site" evidence="5">
    <location>
        <position position="47"/>
    </location>
    <ligand>
        <name>FAD</name>
        <dbReference type="ChEBI" id="CHEBI:57692"/>
    </ligand>
</feature>
<evidence type="ECO:0000313" key="8">
    <source>
        <dbReference type="EMBL" id="AIJ20270.1"/>
    </source>
</evidence>
<dbReference type="Proteomes" id="UP000062973">
    <property type="component" value="Chromosome"/>
</dbReference>
<dbReference type="GO" id="GO:0046677">
    <property type="term" value="P:response to antibiotic"/>
    <property type="evidence" value="ECO:0007669"/>
    <property type="project" value="InterPro"/>
</dbReference>